<comment type="caution">
    <text evidence="1">The sequence shown here is derived from an EMBL/GenBank/DDBJ whole genome shotgun (WGS) entry which is preliminary data.</text>
</comment>
<dbReference type="EMBL" id="JBJURJ010000004">
    <property type="protein sequence ID" value="MFM9328091.1"/>
    <property type="molecule type" value="Genomic_DNA"/>
</dbReference>
<protein>
    <submittedName>
        <fullName evidence="1">PAS domain S-box protein</fullName>
    </submittedName>
</protein>
<evidence type="ECO:0000313" key="1">
    <source>
        <dbReference type="EMBL" id="MFM9328091.1"/>
    </source>
</evidence>
<keyword evidence="2" id="KW-1185">Reference proteome</keyword>
<evidence type="ECO:0000313" key="2">
    <source>
        <dbReference type="Proteomes" id="UP001631969"/>
    </source>
</evidence>
<organism evidence="1 2">
    <name type="scientific">Paenibacillus mesotrionivorans</name>
    <dbReference type="NCBI Taxonomy" id="3160968"/>
    <lineage>
        <taxon>Bacteria</taxon>
        <taxon>Bacillati</taxon>
        <taxon>Bacillota</taxon>
        <taxon>Bacilli</taxon>
        <taxon>Bacillales</taxon>
        <taxon>Paenibacillaceae</taxon>
        <taxon>Paenibacillus</taxon>
    </lineage>
</organism>
<proteinExistence type="predicted"/>
<gene>
    <name evidence="1" type="ORF">ACI1P1_07330</name>
</gene>
<dbReference type="Proteomes" id="UP001631969">
    <property type="component" value="Unassembled WGS sequence"/>
</dbReference>
<sequence>MEPNSSEHNESCDRKVAIRKWNSTSLFYHHSAPVFLLNREGEFIQANSKFQEIYGSRIIGGHYHKVMQKDDILRADEIFQRTLKGETITVDGIEYPCTQGMRYYQVTTMPWSEEETVNGVFCIVQDVTEHKMAEEALRRSEAALRVSLHIAKLGKWEWDVHHGSIHLSDEMYVILGLGQDSTKDEIFSCWKRVHPEDLTQFNESVKHLLAGNATTFRFRYLHPDRALRHLEMVGEHLIDERLQMSRLIVTTRDVTETVENEEKLRKSEELYRLISENSQDFITLGDGGGEIYYVSPGVRHLLGYEPEEMIGKQRSYYYHPDHTKDAEMPPGKDMHIATVRCRHKHGHYVWIELSTKLIYDEKGNVARQLGIGRDITDRMAAEEIVLKSEKLTLTGQLAAGIAHEIRNPLTAIKGFLQLLDGGFPLRKDHVAVMSSELMRIESILNELLLLAKPHELKFYLRDVNQIVHQVVTLMETEANMKNVLLSFSPREGNIPVACDENQLKQVFINFIKNGMESMPSGGKLYVHTEIKDQKAIITFEDFGTGIPEDVLGRIGQPFLTTKEKGTGLGLAVSFSIIENHNGTVMVKSELDKGTIFTVQLPLTK</sequence>
<accession>A0ACC7NVI8</accession>
<name>A0ACC7NVI8_9BACL</name>
<reference evidence="1" key="1">
    <citation type="submission" date="2024-12" db="EMBL/GenBank/DDBJ databases">
        <authorList>
            <person name="Wu N."/>
        </authorList>
    </citation>
    <scope>NUCLEOTIDE SEQUENCE</scope>
    <source>
        <strain evidence="1">P15</strain>
    </source>
</reference>